<evidence type="ECO:0000256" key="1">
    <source>
        <dbReference type="ARBA" id="ARBA00004167"/>
    </source>
</evidence>
<dbReference type="PRINTS" id="PR00109">
    <property type="entry name" value="TYRKINASE"/>
</dbReference>
<keyword evidence="3" id="KW-0067">ATP-binding</keyword>
<dbReference type="PROSITE" id="PS00107">
    <property type="entry name" value="PROTEIN_KINASE_ATP"/>
    <property type="match status" value="1"/>
</dbReference>
<dbReference type="Gene3D" id="3.30.200.20">
    <property type="entry name" value="Phosphorylase Kinase, domain 1"/>
    <property type="match status" value="1"/>
</dbReference>
<dbReference type="GO" id="GO:0043235">
    <property type="term" value="C:receptor complex"/>
    <property type="evidence" value="ECO:0007669"/>
    <property type="project" value="TreeGrafter"/>
</dbReference>
<keyword evidence="4" id="KW-0472">Membrane</keyword>
<dbReference type="PROSITE" id="PS50011">
    <property type="entry name" value="PROTEIN_KINASE_DOM"/>
    <property type="match status" value="1"/>
</dbReference>
<evidence type="ECO:0000256" key="4">
    <source>
        <dbReference type="SAM" id="Phobius"/>
    </source>
</evidence>
<dbReference type="PANTHER" id="PTHR24416">
    <property type="entry name" value="TYROSINE-PROTEIN KINASE RECEPTOR"/>
    <property type="match status" value="1"/>
</dbReference>
<keyword evidence="4" id="KW-1133">Transmembrane helix</keyword>
<dbReference type="EMBL" id="BTRK01000006">
    <property type="protein sequence ID" value="GMR61451.1"/>
    <property type="molecule type" value="Genomic_DNA"/>
</dbReference>
<evidence type="ECO:0000256" key="2">
    <source>
        <dbReference type="ARBA" id="ARBA00051243"/>
    </source>
</evidence>
<feature type="domain" description="Protein kinase" evidence="5">
    <location>
        <begin position="773"/>
        <end position="1034"/>
    </location>
</feature>
<dbReference type="InterPro" id="IPR020635">
    <property type="entry name" value="Tyr_kinase_cat_dom"/>
</dbReference>
<dbReference type="SUPFAM" id="SSF56112">
    <property type="entry name" value="Protein kinase-like (PK-like)"/>
    <property type="match status" value="1"/>
</dbReference>
<dbReference type="Pfam" id="PF07714">
    <property type="entry name" value="PK_Tyr_Ser-Thr"/>
    <property type="match status" value="1"/>
</dbReference>
<dbReference type="GO" id="GO:0005886">
    <property type="term" value="C:plasma membrane"/>
    <property type="evidence" value="ECO:0007669"/>
    <property type="project" value="TreeGrafter"/>
</dbReference>
<evidence type="ECO:0000313" key="7">
    <source>
        <dbReference type="Proteomes" id="UP001328107"/>
    </source>
</evidence>
<dbReference type="InterPro" id="IPR011009">
    <property type="entry name" value="Kinase-like_dom_sf"/>
</dbReference>
<dbReference type="SMART" id="SM00219">
    <property type="entry name" value="TyrKc"/>
    <property type="match status" value="1"/>
</dbReference>
<dbReference type="InterPro" id="IPR008266">
    <property type="entry name" value="Tyr_kinase_AS"/>
</dbReference>
<keyword evidence="7" id="KW-1185">Reference proteome</keyword>
<dbReference type="AlphaFoldDB" id="A0AAN5DED6"/>
<dbReference type="InterPro" id="IPR036352">
    <property type="entry name" value="Semap_dom_sf"/>
</dbReference>
<dbReference type="Gene3D" id="1.10.510.10">
    <property type="entry name" value="Transferase(Phosphotransferase) domain 1"/>
    <property type="match status" value="1"/>
</dbReference>
<dbReference type="Proteomes" id="UP001328107">
    <property type="component" value="Unassembled WGS sequence"/>
</dbReference>
<dbReference type="GO" id="GO:0007399">
    <property type="term" value="P:nervous system development"/>
    <property type="evidence" value="ECO:0007669"/>
    <property type="project" value="TreeGrafter"/>
</dbReference>
<keyword evidence="4" id="KW-0812">Transmembrane</keyword>
<dbReference type="Gene3D" id="2.130.10.10">
    <property type="entry name" value="YVTN repeat-like/Quinoprotein amine dehydrogenase"/>
    <property type="match status" value="1"/>
</dbReference>
<evidence type="ECO:0000256" key="3">
    <source>
        <dbReference type="PROSITE-ProRule" id="PRU10141"/>
    </source>
</evidence>
<evidence type="ECO:0000313" key="6">
    <source>
        <dbReference type="EMBL" id="GMR61451.1"/>
    </source>
</evidence>
<accession>A0AAN5DED6</accession>
<dbReference type="InterPro" id="IPR050122">
    <property type="entry name" value="RTK"/>
</dbReference>
<dbReference type="InterPro" id="IPR017441">
    <property type="entry name" value="Protein_kinase_ATP_BS"/>
</dbReference>
<dbReference type="CDD" id="cd00192">
    <property type="entry name" value="PTKc"/>
    <property type="match status" value="1"/>
</dbReference>
<dbReference type="GO" id="GO:0004714">
    <property type="term" value="F:transmembrane receptor protein tyrosine kinase activity"/>
    <property type="evidence" value="ECO:0007669"/>
    <property type="project" value="UniProtKB-EC"/>
</dbReference>
<feature type="transmembrane region" description="Helical" evidence="4">
    <location>
        <begin position="678"/>
        <end position="699"/>
    </location>
</feature>
<feature type="binding site" evidence="3">
    <location>
        <position position="805"/>
    </location>
    <ligand>
        <name>ATP</name>
        <dbReference type="ChEBI" id="CHEBI:30616"/>
    </ligand>
</feature>
<dbReference type="GO" id="GO:0007169">
    <property type="term" value="P:cell surface receptor protein tyrosine kinase signaling pathway"/>
    <property type="evidence" value="ECO:0007669"/>
    <property type="project" value="TreeGrafter"/>
</dbReference>
<evidence type="ECO:0000259" key="5">
    <source>
        <dbReference type="PROSITE" id="PS50011"/>
    </source>
</evidence>
<name>A0AAN5DED6_9BILA</name>
<dbReference type="InterPro" id="IPR015943">
    <property type="entry name" value="WD40/YVTN_repeat-like_dom_sf"/>
</dbReference>
<dbReference type="PANTHER" id="PTHR24416:SF564">
    <property type="entry name" value="MACROPHAGE-STIMULATING PROTEIN RECEPTOR"/>
    <property type="match status" value="1"/>
</dbReference>
<comment type="subcellular location">
    <subcellularLocation>
        <location evidence="1">Membrane</location>
        <topology evidence="1">Single-pass membrane protein</topology>
    </subcellularLocation>
</comment>
<dbReference type="FunFam" id="1.10.510.10:FF:001588">
    <property type="entry name" value="Protein CBG04908"/>
    <property type="match status" value="1"/>
</dbReference>
<dbReference type="SUPFAM" id="SSF101912">
    <property type="entry name" value="Sema domain"/>
    <property type="match status" value="1"/>
</dbReference>
<dbReference type="GO" id="GO:0016477">
    <property type="term" value="P:cell migration"/>
    <property type="evidence" value="ECO:0007669"/>
    <property type="project" value="TreeGrafter"/>
</dbReference>
<gene>
    <name evidence="6" type="ORF">PMAYCL1PPCAC_31646</name>
</gene>
<dbReference type="GO" id="GO:0005524">
    <property type="term" value="F:ATP binding"/>
    <property type="evidence" value="ECO:0007669"/>
    <property type="project" value="UniProtKB-UniRule"/>
</dbReference>
<keyword evidence="3" id="KW-0547">Nucleotide-binding</keyword>
<organism evidence="6 7">
    <name type="scientific">Pristionchus mayeri</name>
    <dbReference type="NCBI Taxonomy" id="1317129"/>
    <lineage>
        <taxon>Eukaryota</taxon>
        <taxon>Metazoa</taxon>
        <taxon>Ecdysozoa</taxon>
        <taxon>Nematoda</taxon>
        <taxon>Chromadorea</taxon>
        <taxon>Rhabditida</taxon>
        <taxon>Rhabditina</taxon>
        <taxon>Diplogasteromorpha</taxon>
        <taxon>Diplogasteroidea</taxon>
        <taxon>Neodiplogasteridae</taxon>
        <taxon>Pristionchus</taxon>
    </lineage>
</organism>
<dbReference type="FunFam" id="3.30.200.20:FF:001884">
    <property type="entry name" value="Uncharacterized protein"/>
    <property type="match status" value="1"/>
</dbReference>
<feature type="non-terminal residue" evidence="6">
    <location>
        <position position="1"/>
    </location>
</feature>
<dbReference type="PROSITE" id="PS00109">
    <property type="entry name" value="PROTEIN_KINASE_TYR"/>
    <property type="match status" value="1"/>
</dbReference>
<protein>
    <recommendedName>
        <fullName evidence="5">Protein kinase domain-containing protein</fullName>
    </recommendedName>
</protein>
<sequence>QSGSSLSGVRLPSGALLAKHSSTDSFRAAEGSRRMIDASMPWRLLFLATASVLVTASLPQPSGGVREPTTCVQLNKTEEVVGVTSLDNVLAVASRLQATIHNIRQQCKKTDEVSFPVAIDKFTEFKLLNETSLFYCDTTNCSYCRFGPTHLCRVLEIRADKKDLEISSVSATQTTDGKRIFVRIVFSTQRSLTFAFEEPLLEEDRIVPIGSFVDVPYFERNQVATGFNVDGFSYFITSHFQPYEPSVGTDSESATDEVGEPTYRVKISRLCDGDGTEGLESRIDISLECPGVDDSTNRGVASATYSVAERKVFVVFSSSSSEDVVCSYSVDHVHKMMERTWNICQNTSFTRANTCIQKSRYPGKGGREHCYIFTRGGDHHRSMPCSVYSNNMDVPKYDNCRLTKYQSSAYRYGWLESYISINGSPVAVVDNRGHKYNRVFIDEAHSALFFTGDDRMARIPARFDEGKNHSVFHGRTSPSLVNFYKPSSRFALAHVVGNSFLLIDHDKVIQHDISCASLYSNCDALAKGGFSDPLQCVFCPLPDNESGGFVMERHEKTSCSLPLFESCPPIIRESAQNPVRREEWTLTGDSLQTLSNPKVLVCDQPCIINVATAGEKSLTCTLQSASVLDPTCKVKLEGVLEAYQKFTVSPLAKLPSTRDSGTQTVQGTSSSMSRTWKIVIAVIATVVIIILIVVILLAARKFLGMRQQKGNGSIGVPFETINSYPRNTARNTYLSTDPSGMPFAHNLSPAHAPAYERLFREIDSRLKIPSDHLILEKQIGKGHFGVVLKGTYNPPEGTPQAVACKTLSGHVTGGISEFVNEGLMMDRFEHPRVMTLVGISFNEDRMPIIVTAYMENGDLAKYLRDVKNKPTLRDLLNFTHEIAQGMQYLHDNKFIHRDLAARNCMLDRGLHVKVADFGLCREATSQDEYLPIHSGREMPLRWMAPEALEREQFTMAGDVWAFGVVIWEVMTRGMNPYPNLQAYVLFEFLKAGKRMGKPDFCPDILFSVMLDCWHGEPTLRPTFKDLPDSIEEIIDVLSNNSRVQMNAEYEQCNSVRNSRAASSSATTPITHHAISHVHSLPLENSPDATPV</sequence>
<reference evidence="7" key="1">
    <citation type="submission" date="2022-10" db="EMBL/GenBank/DDBJ databases">
        <title>Genome assembly of Pristionchus species.</title>
        <authorList>
            <person name="Yoshida K."/>
            <person name="Sommer R.J."/>
        </authorList>
    </citation>
    <scope>NUCLEOTIDE SEQUENCE [LARGE SCALE GENOMIC DNA]</scope>
    <source>
        <strain evidence="7">RS5460</strain>
    </source>
</reference>
<proteinExistence type="predicted"/>
<dbReference type="InterPro" id="IPR000719">
    <property type="entry name" value="Prot_kinase_dom"/>
</dbReference>
<comment type="caution">
    <text evidence="6">The sequence shown here is derived from an EMBL/GenBank/DDBJ whole genome shotgun (WGS) entry which is preliminary data.</text>
</comment>
<comment type="catalytic activity">
    <reaction evidence="2">
        <text>L-tyrosyl-[protein] + ATP = O-phospho-L-tyrosyl-[protein] + ADP + H(+)</text>
        <dbReference type="Rhea" id="RHEA:10596"/>
        <dbReference type="Rhea" id="RHEA-COMP:10136"/>
        <dbReference type="Rhea" id="RHEA-COMP:20101"/>
        <dbReference type="ChEBI" id="CHEBI:15378"/>
        <dbReference type="ChEBI" id="CHEBI:30616"/>
        <dbReference type="ChEBI" id="CHEBI:46858"/>
        <dbReference type="ChEBI" id="CHEBI:61978"/>
        <dbReference type="ChEBI" id="CHEBI:456216"/>
        <dbReference type="EC" id="2.7.10.1"/>
    </reaction>
</comment>
<dbReference type="InterPro" id="IPR001245">
    <property type="entry name" value="Ser-Thr/Tyr_kinase_cat_dom"/>
</dbReference>